<comment type="similarity">
    <text evidence="1">Belongs to the UPF0161 family.</text>
</comment>
<keyword evidence="1" id="KW-1003">Cell membrane</keyword>
<dbReference type="NCBIfam" id="TIGR00278">
    <property type="entry name" value="membrane protein insertion efficiency factor YidD"/>
    <property type="match status" value="1"/>
</dbReference>
<proteinExistence type="inferred from homology"/>
<protein>
    <recommendedName>
        <fullName evidence="1">Putative membrane protein insertion efficiency factor</fullName>
    </recommendedName>
</protein>
<accession>A0AAJ6AHT8</accession>
<evidence type="ECO:0000313" key="3">
    <source>
        <dbReference type="Proteomes" id="UP001224674"/>
    </source>
</evidence>
<dbReference type="HAMAP" id="MF_00386">
    <property type="entry name" value="UPF0161_YidD"/>
    <property type="match status" value="1"/>
</dbReference>
<dbReference type="AlphaFoldDB" id="A0AAJ6AHT8"/>
<dbReference type="SMART" id="SM01234">
    <property type="entry name" value="Haemolytic"/>
    <property type="match status" value="1"/>
</dbReference>
<dbReference type="EMBL" id="CP122566">
    <property type="protein sequence ID" value="WGH92554.1"/>
    <property type="molecule type" value="Genomic_DNA"/>
</dbReference>
<dbReference type="InterPro" id="IPR002696">
    <property type="entry name" value="Membr_insert_effic_factor_YidD"/>
</dbReference>
<dbReference type="PANTHER" id="PTHR33383">
    <property type="entry name" value="MEMBRANE PROTEIN INSERTION EFFICIENCY FACTOR-RELATED"/>
    <property type="match status" value="1"/>
</dbReference>
<evidence type="ECO:0000256" key="1">
    <source>
        <dbReference type="HAMAP-Rule" id="MF_00386"/>
    </source>
</evidence>
<name>A0AAJ6AHT8_9MICC</name>
<comment type="subcellular location">
    <subcellularLocation>
        <location evidence="1">Cell membrane</location>
        <topology evidence="1">Peripheral membrane protein</topology>
        <orientation evidence="1">Cytoplasmic side</orientation>
    </subcellularLocation>
</comment>
<dbReference type="GO" id="GO:0005886">
    <property type="term" value="C:plasma membrane"/>
    <property type="evidence" value="ECO:0007669"/>
    <property type="project" value="UniProtKB-SubCell"/>
</dbReference>
<dbReference type="Pfam" id="PF01809">
    <property type="entry name" value="YidD"/>
    <property type="match status" value="1"/>
</dbReference>
<keyword evidence="3" id="KW-1185">Reference proteome</keyword>
<gene>
    <name evidence="2" type="primary">yidD</name>
    <name evidence="2" type="ORF">QDX21_09620</name>
</gene>
<dbReference type="RefSeq" id="WP_110100920.1">
    <property type="nucleotide sequence ID" value="NZ_CP122566.1"/>
</dbReference>
<dbReference type="PANTHER" id="PTHR33383:SF1">
    <property type="entry name" value="MEMBRANE PROTEIN INSERTION EFFICIENCY FACTOR-RELATED"/>
    <property type="match status" value="1"/>
</dbReference>
<organism evidence="2 3">
    <name type="scientific">Auritidibacter ignavus</name>
    <dbReference type="NCBI Taxonomy" id="678932"/>
    <lineage>
        <taxon>Bacteria</taxon>
        <taxon>Bacillati</taxon>
        <taxon>Actinomycetota</taxon>
        <taxon>Actinomycetes</taxon>
        <taxon>Micrococcales</taxon>
        <taxon>Micrococcaceae</taxon>
        <taxon>Auritidibacter</taxon>
    </lineage>
</organism>
<keyword evidence="1" id="KW-0472">Membrane</keyword>
<comment type="function">
    <text evidence="1">Could be involved in insertion of integral membrane proteins into the membrane.</text>
</comment>
<evidence type="ECO:0000313" key="2">
    <source>
        <dbReference type="EMBL" id="WGH92554.1"/>
    </source>
</evidence>
<sequence>MPVESPYITLSPRKQWGRFRALPSDAVASVLIAYRAVISPLYGQVCRFFPSCSAYTLEAVYRHGAIKGMGLGMWRILRCHPWQSGGVDPVPPSHRVWPEGKLPKIIRLNHPQVPEEPGSHTAEEN</sequence>
<dbReference type="Proteomes" id="UP001224674">
    <property type="component" value="Chromosome"/>
</dbReference>
<reference evidence="2 3" key="1">
    <citation type="submission" date="2023-03" db="EMBL/GenBank/DDBJ databases">
        <title>Complete genome sequences of several Auritidibacter ignavus strains isolated from ear infections.</title>
        <authorList>
            <person name="Baehr T."/>
            <person name="Baumhoegger A.M."/>
        </authorList>
    </citation>
    <scope>NUCLEOTIDE SEQUENCE [LARGE SCALE GENOMIC DNA]</scope>
    <source>
        <strain evidence="2 3">BABAE-6</strain>
    </source>
</reference>